<dbReference type="AlphaFoldDB" id="A0A8I6XF20"/>
<dbReference type="InterPro" id="IPR049163">
    <property type="entry name" value="Pif1-like_2B_dom"/>
</dbReference>
<dbReference type="GO" id="GO:0006281">
    <property type="term" value="P:DNA repair"/>
    <property type="evidence" value="ECO:0007669"/>
    <property type="project" value="UniProtKB-KW"/>
</dbReference>
<dbReference type="FunFam" id="3.40.50.300:FF:002884">
    <property type="entry name" value="ATP-dependent DNA helicase"/>
    <property type="match status" value="1"/>
</dbReference>
<dbReference type="GO" id="GO:0005524">
    <property type="term" value="F:ATP binding"/>
    <property type="evidence" value="ECO:0007669"/>
    <property type="project" value="UniProtKB-KW"/>
</dbReference>
<keyword evidence="1" id="KW-0233">DNA recombination</keyword>
<dbReference type="GO" id="GO:0043139">
    <property type="term" value="F:5'-3' DNA helicase activity"/>
    <property type="evidence" value="ECO:0007669"/>
    <property type="project" value="UniProtKB-EC"/>
</dbReference>
<name>A0A8I6XF20_HORVV</name>
<dbReference type="Gene3D" id="3.40.50.300">
    <property type="entry name" value="P-loop containing nucleotide triphosphate hydrolases"/>
    <property type="match status" value="1"/>
</dbReference>
<protein>
    <recommendedName>
        <fullName evidence="1">ATP-dependent DNA helicase</fullName>
        <ecNumber evidence="1">5.6.2.3</ecNumber>
    </recommendedName>
</protein>
<evidence type="ECO:0000313" key="5">
    <source>
        <dbReference type="Proteomes" id="UP000011116"/>
    </source>
</evidence>
<dbReference type="PANTHER" id="PTHR10492">
    <property type="match status" value="1"/>
</dbReference>
<organism evidence="4 5">
    <name type="scientific">Hordeum vulgare subsp. vulgare</name>
    <name type="common">Domesticated barley</name>
    <dbReference type="NCBI Taxonomy" id="112509"/>
    <lineage>
        <taxon>Eukaryota</taxon>
        <taxon>Viridiplantae</taxon>
        <taxon>Streptophyta</taxon>
        <taxon>Embryophyta</taxon>
        <taxon>Tracheophyta</taxon>
        <taxon>Spermatophyta</taxon>
        <taxon>Magnoliopsida</taxon>
        <taxon>Liliopsida</taxon>
        <taxon>Poales</taxon>
        <taxon>Poaceae</taxon>
        <taxon>BOP clade</taxon>
        <taxon>Pooideae</taxon>
        <taxon>Triticodae</taxon>
        <taxon>Triticeae</taxon>
        <taxon>Hordeinae</taxon>
        <taxon>Hordeum</taxon>
    </lineage>
</organism>
<dbReference type="CDD" id="cd18809">
    <property type="entry name" value="SF1_C_RecD"/>
    <property type="match status" value="1"/>
</dbReference>
<reference evidence="4" key="2">
    <citation type="submission" date="2020-10" db="EMBL/GenBank/DDBJ databases">
        <authorList>
            <person name="Scholz U."/>
            <person name="Mascher M."/>
            <person name="Fiebig A."/>
        </authorList>
    </citation>
    <scope>NUCLEOTIDE SEQUENCE [LARGE SCALE GENOMIC DNA]</scope>
    <source>
        <strain evidence="4">cv. Morex</strain>
    </source>
</reference>
<reference evidence="4" key="3">
    <citation type="submission" date="2022-01" db="UniProtKB">
        <authorList>
            <consortium name="EnsemblPlants"/>
        </authorList>
    </citation>
    <scope>IDENTIFICATION</scope>
    <source>
        <strain evidence="4">subsp. vulgare</strain>
    </source>
</reference>
<evidence type="ECO:0000259" key="3">
    <source>
        <dbReference type="Pfam" id="PF21530"/>
    </source>
</evidence>
<dbReference type="InterPro" id="IPR027417">
    <property type="entry name" value="P-loop_NTPase"/>
</dbReference>
<dbReference type="GO" id="GO:0006310">
    <property type="term" value="P:DNA recombination"/>
    <property type="evidence" value="ECO:0007669"/>
    <property type="project" value="UniProtKB-KW"/>
</dbReference>
<dbReference type="Pfam" id="PF05970">
    <property type="entry name" value="PIF1"/>
    <property type="match status" value="1"/>
</dbReference>
<dbReference type="Proteomes" id="UP000011116">
    <property type="component" value="Chromosome 4H"/>
</dbReference>
<evidence type="ECO:0000259" key="2">
    <source>
        <dbReference type="Pfam" id="PF05970"/>
    </source>
</evidence>
<dbReference type="InterPro" id="IPR010285">
    <property type="entry name" value="DNA_helicase_pif1-like_DEAD"/>
</dbReference>
<dbReference type="EC" id="5.6.2.3" evidence="1"/>
<sequence>MGLIETDKSLDECLTESATFQMPCALRNLFATILVFCEPTNIRALWEKHLESMSEDYRRTQSTLSVLEQMVLRDIRDLVHSMGKDIKSYGLPEVVDTGDGSVDLLREVREELSVGVDQEHLDLYTSLNIEQRAGFEEIYDHVENNRRQVFFVDGPGGTGKTYLYKALLAKVRSLGKIAIATATSGIAASIMPGGRTAHSRFKIPIKLMDNSICSFTKQSGTAELLRRASLIIWDEVAMTKRQAVEALDRSLQDIMGCTMPFGGKVMVFGGDFRQVLPVVMRGTRAQITDATLQRSYLWEKIRKIRLTRNMRAQTDPWFSKYLLRIGNGTEETIGDDYVRLPDDIVIGYTPGDASVMKLIEHVFPSLHENASSGAYMSTRAILSTKNDHVDDLNTKMIDRFPGQEKVYYSFDSVDDDTRNTYPIDYLNSLTPNGLPPHILKVKVNCPVILLRNLDPNNGLCNGTRLMIRAFQNNAIDAEIVGGQHAGKRVFIPRIPMAPSEDISLPFKFKRKQFPIRLSFAMTINKAQGQTIPIAGIYLPEPVFSHGQLYVALSRGVSRQTTRVLAKPNKEIDQTGKSTKNIVYRDVLEG</sequence>
<keyword evidence="1" id="KW-0234">DNA repair</keyword>
<comment type="catalytic activity">
    <reaction evidence="1">
        <text>ATP + H2O = ADP + phosphate + H(+)</text>
        <dbReference type="Rhea" id="RHEA:13065"/>
        <dbReference type="ChEBI" id="CHEBI:15377"/>
        <dbReference type="ChEBI" id="CHEBI:15378"/>
        <dbReference type="ChEBI" id="CHEBI:30616"/>
        <dbReference type="ChEBI" id="CHEBI:43474"/>
        <dbReference type="ChEBI" id="CHEBI:456216"/>
        <dbReference type="EC" id="5.6.2.3"/>
    </reaction>
</comment>
<keyword evidence="5" id="KW-1185">Reference proteome</keyword>
<dbReference type="GO" id="GO:0016787">
    <property type="term" value="F:hydrolase activity"/>
    <property type="evidence" value="ECO:0007669"/>
    <property type="project" value="UniProtKB-KW"/>
</dbReference>
<dbReference type="Gramene" id="HORVU.MOREX.r3.4HG0338380.1">
    <property type="protein sequence ID" value="HORVU.MOREX.r3.4HG0338380.1.CDS1"/>
    <property type="gene ID" value="HORVU.MOREX.r3.4HG0338380"/>
</dbReference>
<dbReference type="GO" id="GO:0000723">
    <property type="term" value="P:telomere maintenance"/>
    <property type="evidence" value="ECO:0007669"/>
    <property type="project" value="InterPro"/>
</dbReference>
<accession>A0A8I6XF20</accession>
<keyword evidence="1" id="KW-0378">Hydrolase</keyword>
<reference evidence="5" key="1">
    <citation type="journal article" date="2012" name="Nature">
        <title>A physical, genetic and functional sequence assembly of the barley genome.</title>
        <authorList>
            <consortium name="The International Barley Genome Sequencing Consortium"/>
            <person name="Mayer K.F."/>
            <person name="Waugh R."/>
            <person name="Brown J.W."/>
            <person name="Schulman A."/>
            <person name="Langridge P."/>
            <person name="Platzer M."/>
            <person name="Fincher G.B."/>
            <person name="Muehlbauer G.J."/>
            <person name="Sato K."/>
            <person name="Close T.J."/>
            <person name="Wise R.P."/>
            <person name="Stein N."/>
        </authorList>
    </citation>
    <scope>NUCLEOTIDE SEQUENCE [LARGE SCALE GENOMIC DNA]</scope>
    <source>
        <strain evidence="5">cv. Morex</strain>
    </source>
</reference>
<dbReference type="SMR" id="A0A8I6XF20"/>
<keyword evidence="1" id="KW-0227">DNA damage</keyword>
<evidence type="ECO:0000313" key="4">
    <source>
        <dbReference type="EnsemblPlants" id="HORVU.MOREX.r3.4HG0338380.1.CDS1"/>
    </source>
</evidence>
<evidence type="ECO:0000256" key="1">
    <source>
        <dbReference type="RuleBase" id="RU363044"/>
    </source>
</evidence>
<comment type="cofactor">
    <cofactor evidence="1">
        <name>Mg(2+)</name>
        <dbReference type="ChEBI" id="CHEBI:18420"/>
    </cofactor>
</comment>
<keyword evidence="1" id="KW-0547">Nucleotide-binding</keyword>
<proteinExistence type="inferred from homology"/>
<dbReference type="SUPFAM" id="SSF52540">
    <property type="entry name" value="P-loop containing nucleoside triphosphate hydrolases"/>
    <property type="match status" value="2"/>
</dbReference>
<comment type="similarity">
    <text evidence="1">Belongs to the helicase family.</text>
</comment>
<dbReference type="Pfam" id="PF21530">
    <property type="entry name" value="Pif1_2B_dom"/>
    <property type="match status" value="1"/>
</dbReference>
<keyword evidence="1" id="KW-0067">ATP-binding</keyword>
<feature type="domain" description="DNA helicase Pif1-like 2B" evidence="3">
    <location>
        <begin position="424"/>
        <end position="468"/>
    </location>
</feature>
<dbReference type="EnsemblPlants" id="HORVU.MOREX.r3.4HG0338380.1">
    <property type="protein sequence ID" value="HORVU.MOREX.r3.4HG0338380.1.CDS1"/>
    <property type="gene ID" value="HORVU.MOREX.r3.4HG0338380"/>
</dbReference>
<feature type="domain" description="DNA helicase Pif1-like DEAD-box helicase" evidence="2">
    <location>
        <begin position="127"/>
        <end position="331"/>
    </location>
</feature>
<dbReference type="PANTHER" id="PTHR10492:SF91">
    <property type="entry name" value="ATP-DEPENDENT DNA HELICASE"/>
    <property type="match status" value="1"/>
</dbReference>
<keyword evidence="1" id="KW-0347">Helicase</keyword>